<evidence type="ECO:0000313" key="1">
    <source>
        <dbReference type="EMBL" id="GBP72012.1"/>
    </source>
</evidence>
<comment type="caution">
    <text evidence="1">The sequence shown here is derived from an EMBL/GenBank/DDBJ whole genome shotgun (WGS) entry which is preliminary data.</text>
</comment>
<gene>
    <name evidence="1" type="ORF">EVAR_51261_1</name>
</gene>
<keyword evidence="2" id="KW-1185">Reference proteome</keyword>
<reference evidence="1 2" key="1">
    <citation type="journal article" date="2019" name="Commun. Biol.">
        <title>The bagworm genome reveals a unique fibroin gene that provides high tensile strength.</title>
        <authorList>
            <person name="Kono N."/>
            <person name="Nakamura H."/>
            <person name="Ohtoshi R."/>
            <person name="Tomita M."/>
            <person name="Numata K."/>
            <person name="Arakawa K."/>
        </authorList>
    </citation>
    <scope>NUCLEOTIDE SEQUENCE [LARGE SCALE GENOMIC DNA]</scope>
</reference>
<dbReference type="EMBL" id="BGZK01001130">
    <property type="protein sequence ID" value="GBP72012.1"/>
    <property type="molecule type" value="Genomic_DNA"/>
</dbReference>
<name>A0A4C1YAU5_EUMVA</name>
<accession>A0A4C1YAU5</accession>
<dbReference type="Proteomes" id="UP000299102">
    <property type="component" value="Unassembled WGS sequence"/>
</dbReference>
<organism evidence="1 2">
    <name type="scientific">Eumeta variegata</name>
    <name type="common">Bagworm moth</name>
    <name type="synonym">Eumeta japonica</name>
    <dbReference type="NCBI Taxonomy" id="151549"/>
    <lineage>
        <taxon>Eukaryota</taxon>
        <taxon>Metazoa</taxon>
        <taxon>Ecdysozoa</taxon>
        <taxon>Arthropoda</taxon>
        <taxon>Hexapoda</taxon>
        <taxon>Insecta</taxon>
        <taxon>Pterygota</taxon>
        <taxon>Neoptera</taxon>
        <taxon>Endopterygota</taxon>
        <taxon>Lepidoptera</taxon>
        <taxon>Glossata</taxon>
        <taxon>Ditrysia</taxon>
        <taxon>Tineoidea</taxon>
        <taxon>Psychidae</taxon>
        <taxon>Oiketicinae</taxon>
        <taxon>Eumeta</taxon>
    </lineage>
</organism>
<dbReference type="AlphaFoldDB" id="A0A4C1YAU5"/>
<protein>
    <submittedName>
        <fullName evidence="1">Uncharacterized protein</fullName>
    </submittedName>
</protein>
<proteinExistence type="predicted"/>
<evidence type="ECO:0000313" key="2">
    <source>
        <dbReference type="Proteomes" id="UP000299102"/>
    </source>
</evidence>
<sequence>MEDQRVKKTADGISGTSSAAIWRNFFIGETLTLLHIITITISSGRIDPRAKGPPRREGELLRPDVTYDIHLARNPDQVQSVNAPSGRLYHVTMFNSRSPFVDSSPVIISLTSDMAWHTPSGIVTEACQFSVPADVVLPGKALNDMPTASPPTGSNCVLKSSRDPLEYTYKISSQSVQPFGIPTTASSIRIEYSNSSSRITNELGVERSAEKGDEVPARCRLMAECTSFNSDKKVDCSN</sequence>